<feature type="transmembrane region" description="Helical" evidence="1">
    <location>
        <begin position="236"/>
        <end position="261"/>
    </location>
</feature>
<accession>A0A4Y2S5Q6</accession>
<comment type="caution">
    <text evidence="2">The sequence shown here is derived from an EMBL/GenBank/DDBJ whole genome shotgun (WGS) entry which is preliminary data.</text>
</comment>
<keyword evidence="1" id="KW-0472">Membrane</keyword>
<keyword evidence="1" id="KW-1133">Transmembrane helix</keyword>
<protein>
    <recommendedName>
        <fullName evidence="4">Gustatory receptor</fullName>
    </recommendedName>
</protein>
<feature type="transmembrane region" description="Helical" evidence="1">
    <location>
        <begin position="67"/>
        <end position="86"/>
    </location>
</feature>
<evidence type="ECO:0000313" key="3">
    <source>
        <dbReference type="Proteomes" id="UP000499080"/>
    </source>
</evidence>
<evidence type="ECO:0000313" key="2">
    <source>
        <dbReference type="EMBL" id="GBN82540.1"/>
    </source>
</evidence>
<feature type="transmembrane region" description="Helical" evidence="1">
    <location>
        <begin position="115"/>
        <end position="137"/>
    </location>
</feature>
<gene>
    <name evidence="2" type="ORF">AVEN_70697_1</name>
</gene>
<sequence length="370" mass="43544">MNDITLIKPAVDVPLWIIYELNSIENNRCIPKYLTYLFYFSMMEMQVFGVCLLFLQIKLDDTKWNEILAYLCIIILSFIIWHSLLYQKKNLQPFIHHIRSHSLRMKIYPSKQQECLYKFLTLLIYMSPCLLTSLHVYTTEEGSYFKNLMYGYSVEGYKLGAFIQLFITYAFYAMYMKYPLIMVLAICVLLRHCGILLSQYDNYMKTIKIPVIPESCINTLRGYFSLIQTIHLLRNILSIPLFISLTSSLISLYTFVVYGLNKPEVVVMNFVEFSSNVSTGIISLCAITVYSARIPEYMLDIKTTVESIIDQCHFDDFRERRLMRLFKRIEKRRVVYFSAFGMIDMKRNFLLTAFGVLFTYGILISRIHLV</sequence>
<proteinExistence type="predicted"/>
<feature type="transmembrane region" description="Helical" evidence="1">
    <location>
        <begin position="349"/>
        <end position="369"/>
    </location>
</feature>
<evidence type="ECO:0000256" key="1">
    <source>
        <dbReference type="SAM" id="Phobius"/>
    </source>
</evidence>
<dbReference type="Proteomes" id="UP000499080">
    <property type="component" value="Unassembled WGS sequence"/>
</dbReference>
<feature type="transmembrane region" description="Helical" evidence="1">
    <location>
        <begin position="273"/>
        <end position="292"/>
    </location>
</feature>
<reference evidence="2 3" key="1">
    <citation type="journal article" date="2019" name="Sci. Rep.">
        <title>Orb-weaving spider Araneus ventricosus genome elucidates the spidroin gene catalogue.</title>
        <authorList>
            <person name="Kono N."/>
            <person name="Nakamura H."/>
            <person name="Ohtoshi R."/>
            <person name="Moran D.A.P."/>
            <person name="Shinohara A."/>
            <person name="Yoshida Y."/>
            <person name="Fujiwara M."/>
            <person name="Mori M."/>
            <person name="Tomita M."/>
            <person name="Arakawa K."/>
        </authorList>
    </citation>
    <scope>NUCLEOTIDE SEQUENCE [LARGE SCALE GENOMIC DNA]</scope>
</reference>
<keyword evidence="3" id="KW-1185">Reference proteome</keyword>
<keyword evidence="1" id="KW-0812">Transmembrane</keyword>
<dbReference type="AlphaFoldDB" id="A0A4Y2S5Q6"/>
<evidence type="ECO:0008006" key="4">
    <source>
        <dbReference type="Google" id="ProtNLM"/>
    </source>
</evidence>
<dbReference type="EMBL" id="BGPR01019649">
    <property type="protein sequence ID" value="GBN82540.1"/>
    <property type="molecule type" value="Genomic_DNA"/>
</dbReference>
<name>A0A4Y2S5Q6_ARAVE</name>
<feature type="transmembrane region" description="Helical" evidence="1">
    <location>
        <begin position="33"/>
        <end position="55"/>
    </location>
</feature>
<organism evidence="2 3">
    <name type="scientific">Araneus ventricosus</name>
    <name type="common">Orbweaver spider</name>
    <name type="synonym">Epeira ventricosa</name>
    <dbReference type="NCBI Taxonomy" id="182803"/>
    <lineage>
        <taxon>Eukaryota</taxon>
        <taxon>Metazoa</taxon>
        <taxon>Ecdysozoa</taxon>
        <taxon>Arthropoda</taxon>
        <taxon>Chelicerata</taxon>
        <taxon>Arachnida</taxon>
        <taxon>Araneae</taxon>
        <taxon>Araneomorphae</taxon>
        <taxon>Entelegynae</taxon>
        <taxon>Araneoidea</taxon>
        <taxon>Araneidae</taxon>
        <taxon>Araneus</taxon>
    </lineage>
</organism>